<feature type="compositionally biased region" description="Basic and acidic residues" evidence="1">
    <location>
        <begin position="88"/>
        <end position="107"/>
    </location>
</feature>
<protein>
    <recommendedName>
        <fullName evidence="5">Lipopolysaccharide assembly protein A domain-containing protein</fullName>
    </recommendedName>
</protein>
<dbReference type="EMBL" id="FSRC01000003">
    <property type="protein sequence ID" value="SIO12859.1"/>
    <property type="molecule type" value="Genomic_DNA"/>
</dbReference>
<dbReference type="STRING" id="226505.SAMN05444394_3411"/>
<dbReference type="AlphaFoldDB" id="A0A1N6GZC7"/>
<dbReference type="Proteomes" id="UP000185221">
    <property type="component" value="Unassembled WGS sequence"/>
</dbReference>
<organism evidence="3 4">
    <name type="scientific">Algoriphagus halophilus</name>
    <dbReference type="NCBI Taxonomy" id="226505"/>
    <lineage>
        <taxon>Bacteria</taxon>
        <taxon>Pseudomonadati</taxon>
        <taxon>Bacteroidota</taxon>
        <taxon>Cytophagia</taxon>
        <taxon>Cytophagales</taxon>
        <taxon>Cyclobacteriaceae</taxon>
        <taxon>Algoriphagus</taxon>
    </lineage>
</organism>
<keyword evidence="2" id="KW-0472">Membrane</keyword>
<dbReference type="OrthoDB" id="839535at2"/>
<evidence type="ECO:0000313" key="4">
    <source>
        <dbReference type="Proteomes" id="UP000185221"/>
    </source>
</evidence>
<keyword evidence="2" id="KW-0812">Transmembrane</keyword>
<evidence type="ECO:0000313" key="3">
    <source>
        <dbReference type="EMBL" id="SIO12859.1"/>
    </source>
</evidence>
<proteinExistence type="predicted"/>
<sequence length="121" mass="13686">MKKFHQFAQIALLIFFVAYLIFFMAFNTLGSMFGMEEITSDGLVKIFLAGLVLVLLTWAGAYFAMKSQSDQLSKKEVEMNKLKAKLYDLEHPDTPSTPKSKEPKPTDPDSSGIKPRQNFTE</sequence>
<evidence type="ECO:0008006" key="5">
    <source>
        <dbReference type="Google" id="ProtNLM"/>
    </source>
</evidence>
<dbReference type="RefSeq" id="WP_074226212.1">
    <property type="nucleotide sequence ID" value="NZ_FSRC01000003.1"/>
</dbReference>
<feature type="region of interest" description="Disordered" evidence="1">
    <location>
        <begin position="88"/>
        <end position="121"/>
    </location>
</feature>
<keyword evidence="2" id="KW-1133">Transmembrane helix</keyword>
<name>A0A1N6GZC7_9BACT</name>
<evidence type="ECO:0000256" key="1">
    <source>
        <dbReference type="SAM" id="MobiDB-lite"/>
    </source>
</evidence>
<reference evidence="4" key="1">
    <citation type="submission" date="2016-11" db="EMBL/GenBank/DDBJ databases">
        <authorList>
            <person name="Varghese N."/>
            <person name="Submissions S."/>
        </authorList>
    </citation>
    <scope>NUCLEOTIDE SEQUENCE [LARGE SCALE GENOMIC DNA]</scope>
    <source>
        <strain evidence="4">DSM 15292</strain>
    </source>
</reference>
<feature type="transmembrane region" description="Helical" evidence="2">
    <location>
        <begin position="7"/>
        <end position="26"/>
    </location>
</feature>
<gene>
    <name evidence="3" type="ORF">SAMN05444394_3411</name>
</gene>
<feature type="transmembrane region" description="Helical" evidence="2">
    <location>
        <begin position="46"/>
        <end position="65"/>
    </location>
</feature>
<keyword evidence="4" id="KW-1185">Reference proteome</keyword>
<evidence type="ECO:0000256" key="2">
    <source>
        <dbReference type="SAM" id="Phobius"/>
    </source>
</evidence>
<accession>A0A1N6GZC7</accession>